<dbReference type="OrthoDB" id="1001247at2759"/>
<evidence type="ECO:0000313" key="3">
    <source>
        <dbReference type="Proteomes" id="UP000325315"/>
    </source>
</evidence>
<accession>A0A5B6WAE2</accession>
<feature type="compositionally biased region" description="Polar residues" evidence="1">
    <location>
        <begin position="1"/>
        <end position="11"/>
    </location>
</feature>
<proteinExistence type="predicted"/>
<organism evidence="2 3">
    <name type="scientific">Gossypium australe</name>
    <dbReference type="NCBI Taxonomy" id="47621"/>
    <lineage>
        <taxon>Eukaryota</taxon>
        <taxon>Viridiplantae</taxon>
        <taxon>Streptophyta</taxon>
        <taxon>Embryophyta</taxon>
        <taxon>Tracheophyta</taxon>
        <taxon>Spermatophyta</taxon>
        <taxon>Magnoliopsida</taxon>
        <taxon>eudicotyledons</taxon>
        <taxon>Gunneridae</taxon>
        <taxon>Pentapetalae</taxon>
        <taxon>rosids</taxon>
        <taxon>malvids</taxon>
        <taxon>Malvales</taxon>
        <taxon>Malvaceae</taxon>
        <taxon>Malvoideae</taxon>
        <taxon>Gossypium</taxon>
    </lineage>
</organism>
<gene>
    <name evidence="2" type="ORF">EPI10_012136</name>
</gene>
<keyword evidence="3" id="KW-1185">Reference proteome</keyword>
<comment type="caution">
    <text evidence="2">The sequence shown here is derived from an EMBL/GenBank/DDBJ whole genome shotgun (WGS) entry which is preliminary data.</text>
</comment>
<reference evidence="3" key="1">
    <citation type="journal article" date="2019" name="Plant Biotechnol. J.">
        <title>Genome sequencing of the Australian wild diploid species Gossypium australe highlights disease resistance and delayed gland morphogenesis.</title>
        <authorList>
            <person name="Cai Y."/>
            <person name="Cai X."/>
            <person name="Wang Q."/>
            <person name="Wang P."/>
            <person name="Zhang Y."/>
            <person name="Cai C."/>
            <person name="Xu Y."/>
            <person name="Wang K."/>
            <person name="Zhou Z."/>
            <person name="Wang C."/>
            <person name="Geng S."/>
            <person name="Li B."/>
            <person name="Dong Q."/>
            <person name="Hou Y."/>
            <person name="Wang H."/>
            <person name="Ai P."/>
            <person name="Liu Z."/>
            <person name="Yi F."/>
            <person name="Sun M."/>
            <person name="An G."/>
            <person name="Cheng J."/>
            <person name="Zhang Y."/>
            <person name="Shi Q."/>
            <person name="Xie Y."/>
            <person name="Shi X."/>
            <person name="Chang Y."/>
            <person name="Huang F."/>
            <person name="Chen Y."/>
            <person name="Hong S."/>
            <person name="Mi L."/>
            <person name="Sun Q."/>
            <person name="Zhang L."/>
            <person name="Zhou B."/>
            <person name="Peng R."/>
            <person name="Zhang X."/>
            <person name="Liu F."/>
        </authorList>
    </citation>
    <scope>NUCLEOTIDE SEQUENCE [LARGE SCALE GENOMIC DNA]</scope>
    <source>
        <strain evidence="3">cv. PA1801</strain>
    </source>
</reference>
<dbReference type="AlphaFoldDB" id="A0A5B6WAE2"/>
<dbReference type="Proteomes" id="UP000325315">
    <property type="component" value="Unassembled WGS sequence"/>
</dbReference>
<name>A0A5B6WAE2_9ROSI</name>
<dbReference type="EMBL" id="SMMG02000004">
    <property type="protein sequence ID" value="KAA3478326.1"/>
    <property type="molecule type" value="Genomic_DNA"/>
</dbReference>
<evidence type="ECO:0000313" key="2">
    <source>
        <dbReference type="EMBL" id="KAA3478326.1"/>
    </source>
</evidence>
<sequence length="112" mass="13076">MKMESGESSLTKRSRGRPSPPARQQQQAKDRPPLTLATLKAVKEKAEKRVNRMSLGISNHHCFLHPTYMYANIKMMTMIMVQYYYDPVGHSYRTKRQVLFAWEELNIICLDT</sequence>
<evidence type="ECO:0000256" key="1">
    <source>
        <dbReference type="SAM" id="MobiDB-lite"/>
    </source>
</evidence>
<protein>
    <submittedName>
        <fullName evidence="2">Uncharacterized protein</fullName>
    </submittedName>
</protein>
<feature type="region of interest" description="Disordered" evidence="1">
    <location>
        <begin position="1"/>
        <end position="35"/>
    </location>
</feature>